<sequence length="397" mass="43196">MPFKTTTTTTRNTHVAVAGALKTTTTTTTTTKITTRTAPMATSDTHSLLTWGVLGTGGIAGKVLTVGIRRAGHTVLAVGSRSADSAQAFADKFAITKAYGSYQEVLDDSEIDAVYIALPSALHKEWTLKAAKAKKHILCEKPVAPFTKDVVEMVEACKAAGVVFLDGTFFKHHPRNKLIKDMVDAGELGDVSSVFSQFSCDAREMAADAIRHRPDMERTGALGDMGWYTIRFGLHVYGYELPERVIGTIVKRHLETGACTHFIGQLHFANNRIALFDTSFAQADSQRTHISGTKAILALDDAFVPWKGLIDMKNPSAFIAPLQDTFEISTKAGVWETRSVAMHGVVEEVMMVRDLAACVDGAKSWEAWAEETIVIHRVIDALWESAELGSVPVVVKK</sequence>
<gene>
    <name evidence="4" type="ORF">CcCBS67573_g06480</name>
</gene>
<dbReference type="PANTHER" id="PTHR46368">
    <property type="match status" value="1"/>
</dbReference>
<dbReference type="STRING" id="246404.A0A507F348"/>
<comment type="similarity">
    <text evidence="1">Belongs to the Gfo/Idh/MocA family.</text>
</comment>
<dbReference type="OrthoDB" id="2129491at2759"/>
<feature type="domain" description="GFO/IDH/MocA-like oxidoreductase" evidence="3">
    <location>
        <begin position="179"/>
        <end position="297"/>
    </location>
</feature>
<dbReference type="SUPFAM" id="SSF55347">
    <property type="entry name" value="Glyceraldehyde-3-phosphate dehydrogenase-like, C-terminal domain"/>
    <property type="match status" value="1"/>
</dbReference>
<dbReference type="InterPro" id="IPR036291">
    <property type="entry name" value="NAD(P)-bd_dom_sf"/>
</dbReference>
<feature type="domain" description="Gfo/Idh/MocA-like oxidoreductase N-terminal" evidence="2">
    <location>
        <begin position="50"/>
        <end position="164"/>
    </location>
</feature>
<accession>A0A507F348</accession>
<dbReference type="SUPFAM" id="SSF51735">
    <property type="entry name" value="NAD(P)-binding Rossmann-fold domains"/>
    <property type="match status" value="1"/>
</dbReference>
<evidence type="ECO:0000313" key="5">
    <source>
        <dbReference type="Proteomes" id="UP000320333"/>
    </source>
</evidence>
<reference evidence="4 5" key="1">
    <citation type="journal article" date="2019" name="Sci. Rep.">
        <title>Comparative genomics of chytrid fungi reveal insights into the obligate biotrophic and pathogenic lifestyle of Synchytrium endobioticum.</title>
        <authorList>
            <person name="van de Vossenberg B.T.L.H."/>
            <person name="Warris S."/>
            <person name="Nguyen H.D.T."/>
            <person name="van Gent-Pelzer M.P.E."/>
            <person name="Joly D.L."/>
            <person name="van de Geest H.C."/>
            <person name="Bonants P.J.M."/>
            <person name="Smith D.S."/>
            <person name="Levesque C.A."/>
            <person name="van der Lee T.A.J."/>
        </authorList>
    </citation>
    <scope>NUCLEOTIDE SEQUENCE [LARGE SCALE GENOMIC DNA]</scope>
    <source>
        <strain evidence="4 5">CBS 675.73</strain>
    </source>
</reference>
<evidence type="ECO:0000259" key="3">
    <source>
        <dbReference type="Pfam" id="PF22725"/>
    </source>
</evidence>
<dbReference type="AlphaFoldDB" id="A0A507F348"/>
<evidence type="ECO:0000259" key="2">
    <source>
        <dbReference type="Pfam" id="PF01408"/>
    </source>
</evidence>
<protein>
    <recommendedName>
        <fullName evidence="6">Gfo/Idh/MocA-like oxidoreductase N-terminal domain-containing protein</fullName>
    </recommendedName>
</protein>
<evidence type="ECO:0000313" key="4">
    <source>
        <dbReference type="EMBL" id="TPX70544.1"/>
    </source>
</evidence>
<organism evidence="4 5">
    <name type="scientific">Chytriomyces confervae</name>
    <dbReference type="NCBI Taxonomy" id="246404"/>
    <lineage>
        <taxon>Eukaryota</taxon>
        <taxon>Fungi</taxon>
        <taxon>Fungi incertae sedis</taxon>
        <taxon>Chytridiomycota</taxon>
        <taxon>Chytridiomycota incertae sedis</taxon>
        <taxon>Chytridiomycetes</taxon>
        <taxon>Chytridiales</taxon>
        <taxon>Chytriomycetaceae</taxon>
        <taxon>Chytriomyces</taxon>
    </lineage>
</organism>
<dbReference type="Proteomes" id="UP000320333">
    <property type="component" value="Unassembled WGS sequence"/>
</dbReference>
<keyword evidence="5" id="KW-1185">Reference proteome</keyword>
<dbReference type="GO" id="GO:0000166">
    <property type="term" value="F:nucleotide binding"/>
    <property type="evidence" value="ECO:0007669"/>
    <property type="project" value="InterPro"/>
</dbReference>
<comment type="caution">
    <text evidence="4">The sequence shown here is derived from an EMBL/GenBank/DDBJ whole genome shotgun (WGS) entry which is preliminary data.</text>
</comment>
<dbReference type="Gene3D" id="3.30.360.10">
    <property type="entry name" value="Dihydrodipicolinate Reductase, domain 2"/>
    <property type="match status" value="1"/>
</dbReference>
<dbReference type="PANTHER" id="PTHR46368:SF4">
    <property type="entry name" value="OS10G0403700 PROTEIN"/>
    <property type="match status" value="1"/>
</dbReference>
<name>A0A507F348_9FUNG</name>
<proteinExistence type="inferred from homology"/>
<dbReference type="Gene3D" id="3.40.50.720">
    <property type="entry name" value="NAD(P)-binding Rossmann-like Domain"/>
    <property type="match status" value="1"/>
</dbReference>
<dbReference type="Pfam" id="PF22725">
    <property type="entry name" value="GFO_IDH_MocA_C3"/>
    <property type="match status" value="1"/>
</dbReference>
<evidence type="ECO:0008006" key="6">
    <source>
        <dbReference type="Google" id="ProtNLM"/>
    </source>
</evidence>
<dbReference type="Pfam" id="PF01408">
    <property type="entry name" value="GFO_IDH_MocA"/>
    <property type="match status" value="1"/>
</dbReference>
<evidence type="ECO:0000256" key="1">
    <source>
        <dbReference type="ARBA" id="ARBA00010928"/>
    </source>
</evidence>
<dbReference type="EMBL" id="QEAP01000279">
    <property type="protein sequence ID" value="TPX70544.1"/>
    <property type="molecule type" value="Genomic_DNA"/>
</dbReference>
<dbReference type="InterPro" id="IPR000683">
    <property type="entry name" value="Gfo/Idh/MocA-like_OxRdtase_N"/>
</dbReference>
<dbReference type="InterPro" id="IPR055170">
    <property type="entry name" value="GFO_IDH_MocA-like_dom"/>
</dbReference>